<comment type="subunit">
    <text evidence="14">Homohexamer.</text>
</comment>
<keyword evidence="6 14" id="KW-0479">Metal-binding</keyword>
<evidence type="ECO:0000313" key="19">
    <source>
        <dbReference type="Proteomes" id="UP000832034"/>
    </source>
</evidence>
<dbReference type="Gene3D" id="1.10.8.60">
    <property type="match status" value="1"/>
</dbReference>
<dbReference type="SUPFAM" id="SSF52540">
    <property type="entry name" value="P-loop containing nucleoside triphosphate hydrolases"/>
    <property type="match status" value="1"/>
</dbReference>
<feature type="active site" evidence="14">
    <location>
        <position position="423"/>
    </location>
</feature>
<dbReference type="EC" id="3.4.24.-" evidence="14"/>
<feature type="binding site" evidence="14">
    <location>
        <begin position="200"/>
        <end position="207"/>
    </location>
    <ligand>
        <name>ATP</name>
        <dbReference type="ChEBI" id="CHEBI:30616"/>
    </ligand>
</feature>
<dbReference type="SMART" id="SM00382">
    <property type="entry name" value="AAA"/>
    <property type="match status" value="1"/>
</dbReference>
<evidence type="ECO:0000256" key="3">
    <source>
        <dbReference type="ARBA" id="ARBA00022475"/>
    </source>
</evidence>
<dbReference type="Proteomes" id="UP000832034">
    <property type="component" value="Chromosome"/>
</dbReference>
<comment type="similarity">
    <text evidence="15">Belongs to the AAA ATPase family.</text>
</comment>
<keyword evidence="3 14" id="KW-1003">Cell membrane</keyword>
<dbReference type="PANTHER" id="PTHR23076:SF97">
    <property type="entry name" value="ATP-DEPENDENT ZINC METALLOPROTEASE YME1L1"/>
    <property type="match status" value="1"/>
</dbReference>
<comment type="caution">
    <text evidence="14">Lacks conserved residue(s) required for the propagation of feature annotation.</text>
</comment>
<dbReference type="Pfam" id="PF17862">
    <property type="entry name" value="AAA_lid_3"/>
    <property type="match status" value="1"/>
</dbReference>
<feature type="transmembrane region" description="Helical" evidence="14">
    <location>
        <begin position="105"/>
        <end position="126"/>
    </location>
</feature>
<keyword evidence="13 14" id="KW-0472">Membrane</keyword>
<evidence type="ECO:0000256" key="11">
    <source>
        <dbReference type="ARBA" id="ARBA00022989"/>
    </source>
</evidence>
<dbReference type="Gene3D" id="1.20.58.760">
    <property type="entry name" value="Peptidase M41"/>
    <property type="match status" value="1"/>
</dbReference>
<dbReference type="PROSITE" id="PS00674">
    <property type="entry name" value="AAA"/>
    <property type="match status" value="1"/>
</dbReference>
<comment type="function">
    <text evidence="14">Acts as a processive, ATP-dependent zinc metallopeptidase for both cytoplasmic and membrane proteins. Plays a role in the quality control of integral membrane proteins.</text>
</comment>
<accession>A0ABY4EEB9</accession>
<dbReference type="GO" id="GO:0008237">
    <property type="term" value="F:metallopeptidase activity"/>
    <property type="evidence" value="ECO:0007669"/>
    <property type="project" value="UniProtKB-KW"/>
</dbReference>
<keyword evidence="8 14" id="KW-0378">Hydrolase</keyword>
<dbReference type="HAMAP" id="MF_01458">
    <property type="entry name" value="FtsH"/>
    <property type="match status" value="1"/>
</dbReference>
<dbReference type="CDD" id="cd19501">
    <property type="entry name" value="RecA-like_FtsH"/>
    <property type="match status" value="1"/>
</dbReference>
<evidence type="ECO:0000256" key="16">
    <source>
        <dbReference type="SAM" id="MobiDB-lite"/>
    </source>
</evidence>
<keyword evidence="19" id="KW-1185">Reference proteome</keyword>
<reference evidence="18" key="1">
    <citation type="submission" date="2021-12" db="EMBL/GenBank/DDBJ databases">
        <authorList>
            <person name="Veyrier F.J."/>
        </authorList>
    </citation>
    <scope>NUCLEOTIDE SEQUENCE</scope>
    <source>
        <strain evidence="18">SAG 1488-6</strain>
    </source>
</reference>
<evidence type="ECO:0000256" key="7">
    <source>
        <dbReference type="ARBA" id="ARBA00022741"/>
    </source>
</evidence>
<keyword evidence="5 14" id="KW-0812">Transmembrane</keyword>
<sequence>MGNTVKNLLVWLVLLMVVILAFNALQGSKETKQQVEYSLFMQEVEAGKIENVHIEGSIARGYEISGERKDKTTFTTNAPLDDQLVPKLLQSDVRVKVTPEERPSVLGGIFLSLLPILLLLGVWFYFMRQQAGGGGKGGAFSFGKSRAKLLDKDTNAITFADVAGCDEAKEEVQEIVDYLKAPTRYQTLGGRVPRGVLLAGSPGTGKTLLAKAIAGEAKVPFYSISGSDFVEMFVGVGASRVRDMFEQAKKNSPSIIFIDEIDAVGRQRGAGLGGGNDEREQTLNQLLVEMDGFESNQTVIVIAATNRPDVLDPALQRPGRFDRQVVVPLPDIRGREQILKVHAKKVPLDSSVQLSELARGTPGFSGADLANLVNEAALFAGRRNKTKVDQSDFEDAKDKIYMGPERRSMVMHEDEKRATAYHESGHAVVASLLPGTDPVHKVTIVPRGRALGLTWQLPERDRISMYKDQMLHNIAILFGGRIAEDIFLGRVSTGASNDFERATGIARDMVTRYGMSDKMGVMVYAENEGEVFLGRSVTNTKNISENTQQQVDAEVRRILDEQYALAYKLIDENRNKMEVMTNALMQWETIDADQVKEIMADKQPSPPKDYSHNLRTDEPEITEEVVEVEAVSLVKDDADAAKAADVEATPETTVTSDDVESKKDDTQNPSRPQ</sequence>
<dbReference type="Pfam" id="PF01434">
    <property type="entry name" value="Peptidase_M41"/>
    <property type="match status" value="1"/>
</dbReference>
<dbReference type="RefSeq" id="WP_051082998.1">
    <property type="nucleotide sequence ID" value="NZ_CP091512.1"/>
</dbReference>
<keyword evidence="10 14" id="KW-0067">ATP-binding</keyword>
<organism evidence="18 19">
    <name type="scientific">Vitreoscilla stercoraria</name>
    <dbReference type="NCBI Taxonomy" id="61"/>
    <lineage>
        <taxon>Bacteria</taxon>
        <taxon>Pseudomonadati</taxon>
        <taxon>Pseudomonadota</taxon>
        <taxon>Betaproteobacteria</taxon>
        <taxon>Neisseriales</taxon>
        <taxon>Neisseriaceae</taxon>
        <taxon>Vitreoscilla</taxon>
    </lineage>
</organism>
<keyword evidence="4 14" id="KW-0645">Protease</keyword>
<reference evidence="18" key="2">
    <citation type="journal article" date="2022" name="Res Sq">
        <title>Evolution of multicellular longitudinally dividing oral cavity symbionts (Neisseriaceae).</title>
        <authorList>
            <person name="Nyongesa S."/>
            <person name="Weber P."/>
            <person name="Bernet E."/>
            <person name="Pullido F."/>
            <person name="Nieckarz M."/>
            <person name="Delaby M."/>
            <person name="Nieves C."/>
            <person name="Viehboeck T."/>
            <person name="Krause N."/>
            <person name="Rivera-Millot A."/>
            <person name="Nakamura A."/>
            <person name="Vischer N."/>
            <person name="VanNieuwenhze M."/>
            <person name="Brun Y."/>
            <person name="Cava F."/>
            <person name="Bulgheresi S."/>
            <person name="Veyrier F."/>
        </authorList>
    </citation>
    <scope>NUCLEOTIDE SEQUENCE</scope>
    <source>
        <strain evidence="18">SAG 1488-6</strain>
    </source>
</reference>
<evidence type="ECO:0000313" key="18">
    <source>
        <dbReference type="EMBL" id="UOO93033.1"/>
    </source>
</evidence>
<evidence type="ECO:0000256" key="8">
    <source>
        <dbReference type="ARBA" id="ARBA00022801"/>
    </source>
</evidence>
<dbReference type="NCBIfam" id="TIGR01241">
    <property type="entry name" value="FtsH_fam"/>
    <property type="match status" value="1"/>
</dbReference>
<dbReference type="Pfam" id="PF06480">
    <property type="entry name" value="FtsH_ext"/>
    <property type="match status" value="1"/>
</dbReference>
<dbReference type="Gene3D" id="3.30.720.210">
    <property type="match status" value="1"/>
</dbReference>
<dbReference type="InterPro" id="IPR041569">
    <property type="entry name" value="AAA_lid_3"/>
</dbReference>
<comment type="cofactor">
    <cofactor evidence="14">
        <name>Zn(2+)</name>
        <dbReference type="ChEBI" id="CHEBI:29105"/>
    </cofactor>
    <text evidence="14">Binds 1 zinc ion per subunit.</text>
</comment>
<evidence type="ECO:0000256" key="14">
    <source>
        <dbReference type="HAMAP-Rule" id="MF_01458"/>
    </source>
</evidence>
<comment type="similarity">
    <text evidence="14">In the central section; belongs to the AAA ATPase family.</text>
</comment>
<name>A0ABY4EEB9_VITST</name>
<keyword evidence="9 14" id="KW-0862">Zinc</keyword>
<feature type="binding site" evidence="14">
    <location>
        <position position="422"/>
    </location>
    <ligand>
        <name>Zn(2+)</name>
        <dbReference type="ChEBI" id="CHEBI:29105"/>
        <note>catalytic</note>
    </ligand>
</feature>
<gene>
    <name evidence="14 18" type="primary">ftsH</name>
    <name evidence="18" type="ORF">LVJ81_03060</name>
</gene>
<keyword evidence="12 14" id="KW-0482">Metalloprotease</keyword>
<dbReference type="Pfam" id="PF00004">
    <property type="entry name" value="AAA"/>
    <property type="match status" value="1"/>
</dbReference>
<dbReference type="InterPro" id="IPR003959">
    <property type="entry name" value="ATPase_AAA_core"/>
</dbReference>
<evidence type="ECO:0000256" key="2">
    <source>
        <dbReference type="ARBA" id="ARBA00010044"/>
    </source>
</evidence>
<dbReference type="InterPro" id="IPR037219">
    <property type="entry name" value="Peptidase_M41-like"/>
</dbReference>
<dbReference type="PANTHER" id="PTHR23076">
    <property type="entry name" value="METALLOPROTEASE M41 FTSH"/>
    <property type="match status" value="1"/>
</dbReference>
<feature type="binding site" evidence="14">
    <location>
        <position position="498"/>
    </location>
    <ligand>
        <name>Zn(2+)</name>
        <dbReference type="ChEBI" id="CHEBI:29105"/>
        <note>catalytic</note>
    </ligand>
</feature>
<keyword evidence="11 14" id="KW-1133">Transmembrane helix</keyword>
<dbReference type="InterPro" id="IPR003960">
    <property type="entry name" value="ATPase_AAA_CS"/>
</dbReference>
<evidence type="ECO:0000256" key="4">
    <source>
        <dbReference type="ARBA" id="ARBA00022670"/>
    </source>
</evidence>
<dbReference type="SUPFAM" id="SSF140990">
    <property type="entry name" value="FtsH protease domain-like"/>
    <property type="match status" value="1"/>
</dbReference>
<dbReference type="InterPro" id="IPR003593">
    <property type="entry name" value="AAA+_ATPase"/>
</dbReference>
<feature type="binding site" evidence="14">
    <location>
        <position position="426"/>
    </location>
    <ligand>
        <name>Zn(2+)</name>
        <dbReference type="ChEBI" id="CHEBI:29105"/>
        <note>catalytic</note>
    </ligand>
</feature>
<evidence type="ECO:0000256" key="1">
    <source>
        <dbReference type="ARBA" id="ARBA00004370"/>
    </source>
</evidence>
<dbReference type="EMBL" id="CP091512">
    <property type="protein sequence ID" value="UOO93033.1"/>
    <property type="molecule type" value="Genomic_DNA"/>
</dbReference>
<dbReference type="InterPro" id="IPR011546">
    <property type="entry name" value="Pept_M41_FtsH_extracell"/>
</dbReference>
<protein>
    <recommendedName>
        <fullName evidence="14">ATP-dependent zinc metalloprotease FtsH</fullName>
        <ecNumber evidence="14">3.4.24.-</ecNumber>
    </recommendedName>
</protein>
<evidence type="ECO:0000256" key="6">
    <source>
        <dbReference type="ARBA" id="ARBA00022723"/>
    </source>
</evidence>
<evidence type="ECO:0000256" key="15">
    <source>
        <dbReference type="RuleBase" id="RU003651"/>
    </source>
</evidence>
<proteinExistence type="inferred from homology"/>
<comment type="subcellular location">
    <subcellularLocation>
        <location evidence="14">Cell membrane</location>
        <topology evidence="14">Multi-pass membrane protein</topology>
        <orientation evidence="14">Cytoplasmic side</orientation>
    </subcellularLocation>
    <subcellularLocation>
        <location evidence="1">Membrane</location>
    </subcellularLocation>
</comment>
<feature type="domain" description="AAA+ ATPase" evidence="17">
    <location>
        <begin position="192"/>
        <end position="331"/>
    </location>
</feature>
<dbReference type="Gene3D" id="3.40.50.300">
    <property type="entry name" value="P-loop containing nucleotide triphosphate hydrolases"/>
    <property type="match status" value="1"/>
</dbReference>
<evidence type="ECO:0000256" key="13">
    <source>
        <dbReference type="ARBA" id="ARBA00023136"/>
    </source>
</evidence>
<feature type="region of interest" description="Disordered" evidence="16">
    <location>
        <begin position="638"/>
        <end position="673"/>
    </location>
</feature>
<dbReference type="InterPro" id="IPR027417">
    <property type="entry name" value="P-loop_NTPase"/>
</dbReference>
<dbReference type="InterPro" id="IPR000642">
    <property type="entry name" value="Peptidase_M41"/>
</dbReference>
<evidence type="ECO:0000256" key="5">
    <source>
        <dbReference type="ARBA" id="ARBA00022692"/>
    </source>
</evidence>
<dbReference type="InterPro" id="IPR005936">
    <property type="entry name" value="FtsH"/>
</dbReference>
<evidence type="ECO:0000256" key="12">
    <source>
        <dbReference type="ARBA" id="ARBA00023049"/>
    </source>
</evidence>
<evidence type="ECO:0000259" key="17">
    <source>
        <dbReference type="SMART" id="SM00382"/>
    </source>
</evidence>
<evidence type="ECO:0000256" key="9">
    <source>
        <dbReference type="ARBA" id="ARBA00022833"/>
    </source>
</evidence>
<keyword evidence="7 14" id="KW-0547">Nucleotide-binding</keyword>
<comment type="similarity">
    <text evidence="2 14">In the C-terminal section; belongs to the peptidase M41 family.</text>
</comment>
<evidence type="ECO:0000256" key="10">
    <source>
        <dbReference type="ARBA" id="ARBA00022840"/>
    </source>
</evidence>